<dbReference type="GO" id="GO:0015689">
    <property type="term" value="P:molybdate ion transport"/>
    <property type="evidence" value="ECO:0007669"/>
    <property type="project" value="TreeGrafter"/>
</dbReference>
<feature type="chain" id="PRO_5032873882" evidence="1">
    <location>
        <begin position="26"/>
        <end position="313"/>
    </location>
</feature>
<keyword evidence="3" id="KW-1185">Reference proteome</keyword>
<feature type="signal peptide" evidence="1">
    <location>
        <begin position="1"/>
        <end position="25"/>
    </location>
</feature>
<evidence type="ECO:0000313" key="2">
    <source>
        <dbReference type="EMBL" id="NEU72319.1"/>
    </source>
</evidence>
<evidence type="ECO:0000256" key="1">
    <source>
        <dbReference type="SAM" id="SignalP"/>
    </source>
</evidence>
<sequence length="313" mass="33541">MNKHLFAVSLVTCVCSVMLPNQAFAAVLYNAGSLGNALKEVSSDFTQIYGIPVTQVSGPSGSIRERIEKELSEGASADVFASADIGNPQQLYDKGLSQPVVNFIDNRLVAIVKPGLSVTSDNLLDYLLNPEIKLGTSTPIKDPSGDYAQEIFRKADNIKPGNYDILNNKALQLVGGNPNAPTVPEGKNSLVYFVKETQQADVFLAYYTSGLAARDIASDLQIVELPDNLAVRAKYGLTVLKNASPEGDKLAKYILSPDGQKVLLKYGFTSAKSTSVPESQGVGGVILAVSVAFALQKKLVAYKKQQVKVKINI</sequence>
<gene>
    <name evidence="2" type="ORF">PI95_006960</name>
</gene>
<name>A0A846H6V0_9CYAN</name>
<dbReference type="Gene3D" id="3.40.190.10">
    <property type="entry name" value="Periplasmic binding protein-like II"/>
    <property type="match status" value="2"/>
</dbReference>
<accession>A0A846H6V0</accession>
<evidence type="ECO:0000313" key="3">
    <source>
        <dbReference type="Proteomes" id="UP000031549"/>
    </source>
</evidence>
<reference evidence="2 3" key="1">
    <citation type="journal article" date="2015" name="Genome Announc.">
        <title>Draft Genome Sequence of Cyanobacterium Hassallia byssoidea Strain VB512170, Isolated from Monuments in India.</title>
        <authorList>
            <person name="Singh D."/>
            <person name="Chandrababunaidu M.M."/>
            <person name="Panda A."/>
            <person name="Sen D."/>
            <person name="Bhattacharyya S."/>
            <person name="Adhikary S.P."/>
            <person name="Tripathy S."/>
        </authorList>
    </citation>
    <scope>NUCLEOTIDE SEQUENCE [LARGE SCALE GENOMIC DNA]</scope>
    <source>
        <strain evidence="2 3">VB512170</strain>
    </source>
</reference>
<dbReference type="PANTHER" id="PTHR30632:SF0">
    <property type="entry name" value="SULFATE-BINDING PROTEIN"/>
    <property type="match status" value="1"/>
</dbReference>
<comment type="caution">
    <text evidence="2">The sequence shown here is derived from an EMBL/GenBank/DDBJ whole genome shotgun (WGS) entry which is preliminary data.</text>
</comment>
<dbReference type="PANTHER" id="PTHR30632">
    <property type="entry name" value="MOLYBDATE-BINDING PERIPLASMIC PROTEIN"/>
    <property type="match status" value="1"/>
</dbReference>
<dbReference type="SUPFAM" id="SSF53850">
    <property type="entry name" value="Periplasmic binding protein-like II"/>
    <property type="match status" value="1"/>
</dbReference>
<organism evidence="2 3">
    <name type="scientific">Hassallia byssoidea VB512170</name>
    <dbReference type="NCBI Taxonomy" id="1304833"/>
    <lineage>
        <taxon>Bacteria</taxon>
        <taxon>Bacillati</taxon>
        <taxon>Cyanobacteriota</taxon>
        <taxon>Cyanophyceae</taxon>
        <taxon>Nostocales</taxon>
        <taxon>Tolypothrichaceae</taxon>
        <taxon>Hassallia</taxon>
    </lineage>
</organism>
<dbReference type="EMBL" id="JTCM02000009">
    <property type="protein sequence ID" value="NEU72319.1"/>
    <property type="molecule type" value="Genomic_DNA"/>
</dbReference>
<dbReference type="InterPro" id="IPR050682">
    <property type="entry name" value="ModA/WtpA"/>
</dbReference>
<dbReference type="RefSeq" id="WP_039737833.1">
    <property type="nucleotide sequence ID" value="NZ_JTCM02000009.1"/>
</dbReference>
<protein>
    <submittedName>
        <fullName evidence="2">Extracellular solute-binding protein</fullName>
    </submittedName>
</protein>
<dbReference type="GO" id="GO:0030973">
    <property type="term" value="F:molybdate ion binding"/>
    <property type="evidence" value="ECO:0007669"/>
    <property type="project" value="TreeGrafter"/>
</dbReference>
<dbReference type="Proteomes" id="UP000031549">
    <property type="component" value="Unassembled WGS sequence"/>
</dbReference>
<proteinExistence type="predicted"/>
<dbReference type="AlphaFoldDB" id="A0A846H6V0"/>
<dbReference type="Pfam" id="PF13531">
    <property type="entry name" value="SBP_bac_11"/>
    <property type="match status" value="1"/>
</dbReference>
<keyword evidence="1" id="KW-0732">Signal</keyword>